<evidence type="ECO:0008006" key="4">
    <source>
        <dbReference type="Google" id="ProtNLM"/>
    </source>
</evidence>
<accession>A0A1H6DUC3</accession>
<dbReference type="AlphaFoldDB" id="A0A1H6DUC3"/>
<sequence length="226" mass="23401">MTRSTTLGVAALCAAGAFLLSGCGGGGGADDGAHPSGSGSASSSATNPTPSATASATAPALSGAPKFDLPPDVTVRFDGFDGGSATHAALLRDTSYAATAVLEFEAHGYPTEPSNFARYWAGGTGAEYADSIISQEKDGTVITGAYHYYRPVVKSLPDSGGNMSVTYCEDQRKAYSKVAKTGKVLTTQPSLSDFRQWTLLMTKGPHGDWQAFNHTWTKGAKQCEIS</sequence>
<organism evidence="2 3">
    <name type="scientific">Actinacidiphila yanglinensis</name>
    <dbReference type="NCBI Taxonomy" id="310779"/>
    <lineage>
        <taxon>Bacteria</taxon>
        <taxon>Bacillati</taxon>
        <taxon>Actinomycetota</taxon>
        <taxon>Actinomycetes</taxon>
        <taxon>Kitasatosporales</taxon>
        <taxon>Streptomycetaceae</taxon>
        <taxon>Actinacidiphila</taxon>
    </lineage>
</organism>
<keyword evidence="3" id="KW-1185">Reference proteome</keyword>
<evidence type="ECO:0000256" key="1">
    <source>
        <dbReference type="SAM" id="MobiDB-lite"/>
    </source>
</evidence>
<evidence type="ECO:0000313" key="2">
    <source>
        <dbReference type="EMBL" id="SEG88878.1"/>
    </source>
</evidence>
<dbReference type="Proteomes" id="UP000236754">
    <property type="component" value="Unassembled WGS sequence"/>
</dbReference>
<feature type="region of interest" description="Disordered" evidence="1">
    <location>
        <begin position="32"/>
        <end position="63"/>
    </location>
</feature>
<dbReference type="PROSITE" id="PS51257">
    <property type="entry name" value="PROKAR_LIPOPROTEIN"/>
    <property type="match status" value="1"/>
</dbReference>
<dbReference type="RefSeq" id="WP_160145155.1">
    <property type="nucleotide sequence ID" value="NZ_FNVU01000019.1"/>
</dbReference>
<name>A0A1H6DUC3_9ACTN</name>
<protein>
    <recommendedName>
        <fullName evidence="4">Lipoprotein</fullName>
    </recommendedName>
</protein>
<gene>
    <name evidence="2" type="ORF">SAMN05216223_119162</name>
</gene>
<dbReference type="OrthoDB" id="4204839at2"/>
<feature type="compositionally biased region" description="Low complexity" evidence="1">
    <location>
        <begin position="34"/>
        <end position="63"/>
    </location>
</feature>
<proteinExistence type="predicted"/>
<evidence type="ECO:0000313" key="3">
    <source>
        <dbReference type="Proteomes" id="UP000236754"/>
    </source>
</evidence>
<reference evidence="2 3" key="1">
    <citation type="submission" date="2016-10" db="EMBL/GenBank/DDBJ databases">
        <authorList>
            <person name="de Groot N.N."/>
        </authorList>
    </citation>
    <scope>NUCLEOTIDE SEQUENCE [LARGE SCALE GENOMIC DNA]</scope>
    <source>
        <strain evidence="2 3">CGMCC 4.2023</strain>
    </source>
</reference>
<dbReference type="EMBL" id="FNVU01000019">
    <property type="protein sequence ID" value="SEG88878.1"/>
    <property type="molecule type" value="Genomic_DNA"/>
</dbReference>